<dbReference type="RefSeq" id="XP_016933814.1">
    <property type="nucleotide sequence ID" value="XM_017078325.4"/>
</dbReference>
<evidence type="ECO:0000313" key="2">
    <source>
        <dbReference type="Proteomes" id="UP001652628"/>
    </source>
</evidence>
<organism evidence="2 3">
    <name type="scientific">Drosophila suzukii</name>
    <name type="common">Spotted-wing drosophila fruit fly</name>
    <dbReference type="NCBI Taxonomy" id="28584"/>
    <lineage>
        <taxon>Eukaryota</taxon>
        <taxon>Metazoa</taxon>
        <taxon>Ecdysozoa</taxon>
        <taxon>Arthropoda</taxon>
        <taxon>Hexapoda</taxon>
        <taxon>Insecta</taxon>
        <taxon>Pterygota</taxon>
        <taxon>Neoptera</taxon>
        <taxon>Endopterygota</taxon>
        <taxon>Diptera</taxon>
        <taxon>Brachycera</taxon>
        <taxon>Muscomorpha</taxon>
        <taxon>Ephydroidea</taxon>
        <taxon>Drosophilidae</taxon>
        <taxon>Drosophila</taxon>
        <taxon>Sophophora</taxon>
    </lineage>
</organism>
<dbReference type="CTD" id="51322"/>
<dbReference type="GeneID" id="108012858"/>
<feature type="coiled-coil region" evidence="1">
    <location>
        <begin position="80"/>
        <end position="114"/>
    </location>
</feature>
<dbReference type="Proteomes" id="UP001652628">
    <property type="component" value="Chromosome 3"/>
</dbReference>
<keyword evidence="2" id="KW-1185">Reference proteome</keyword>
<accession>A0AB39ZE53</accession>
<evidence type="ECO:0000256" key="1">
    <source>
        <dbReference type="SAM" id="Coils"/>
    </source>
</evidence>
<evidence type="ECO:0000313" key="3">
    <source>
        <dbReference type="RefSeq" id="XP_016933814.1"/>
    </source>
</evidence>
<sequence length="163" mass="18977">MQSLKIQEEIKALKGLGQHLEEQLKLASVELGDFSDGDLALLDKCVHYYALSHIHEFNLNFMRDFYCAKKRDCIENRQTKVQQRIELQRIKSAIEEATRDVAVLERFMSAAEERLIPDIVVLQRNSQHLATKQALLDRQKTLKIPKDFNIESVIEKVNSLERR</sequence>
<proteinExistence type="predicted"/>
<reference evidence="3" key="1">
    <citation type="submission" date="2025-08" db="UniProtKB">
        <authorList>
            <consortium name="RefSeq"/>
        </authorList>
    </citation>
    <scope>IDENTIFICATION</scope>
</reference>
<name>A0AB39ZE53_DROSZ</name>
<protein>
    <submittedName>
        <fullName evidence="3">Augmin complex subunit wac</fullName>
    </submittedName>
</protein>
<gene>
    <name evidence="3" type="primary">wac</name>
</gene>
<keyword evidence="1" id="KW-0175">Coiled coil</keyword>
<dbReference type="AlphaFoldDB" id="A0AB39ZE53"/>